<name>A0ABV4YHP4_9CYAN</name>
<accession>A0ABV4YHP4</accession>
<comment type="caution">
    <text evidence="3">The sequence shown here is derived from an EMBL/GenBank/DDBJ whole genome shotgun (WGS) entry which is preliminary data.</text>
</comment>
<organism evidence="3 4">
    <name type="scientific">Floridaenema fluviatile BLCC-F154</name>
    <dbReference type="NCBI Taxonomy" id="3153640"/>
    <lineage>
        <taxon>Bacteria</taxon>
        <taxon>Bacillati</taxon>
        <taxon>Cyanobacteriota</taxon>
        <taxon>Cyanophyceae</taxon>
        <taxon>Oscillatoriophycideae</taxon>
        <taxon>Aerosakkonematales</taxon>
        <taxon>Aerosakkonemataceae</taxon>
        <taxon>Floridanema</taxon>
        <taxon>Floridanema fluviatile</taxon>
    </lineage>
</organism>
<evidence type="ECO:0000313" key="4">
    <source>
        <dbReference type="Proteomes" id="UP001576776"/>
    </source>
</evidence>
<keyword evidence="4" id="KW-1185">Reference proteome</keyword>
<gene>
    <name evidence="3" type="ORF">ACE1B6_24180</name>
</gene>
<dbReference type="RefSeq" id="WP_413259838.1">
    <property type="nucleotide sequence ID" value="NZ_JBHFNS010000087.1"/>
</dbReference>
<dbReference type="Proteomes" id="UP001576776">
    <property type="component" value="Unassembled WGS sequence"/>
</dbReference>
<keyword evidence="2" id="KW-1133">Transmembrane helix</keyword>
<feature type="transmembrane region" description="Helical" evidence="2">
    <location>
        <begin position="45"/>
        <end position="65"/>
    </location>
</feature>
<protein>
    <submittedName>
        <fullName evidence="3">Uncharacterized protein</fullName>
    </submittedName>
</protein>
<evidence type="ECO:0000256" key="2">
    <source>
        <dbReference type="SAM" id="Phobius"/>
    </source>
</evidence>
<keyword evidence="2" id="KW-0472">Membrane</keyword>
<evidence type="ECO:0000313" key="3">
    <source>
        <dbReference type="EMBL" id="MFB2938357.1"/>
    </source>
</evidence>
<dbReference type="EMBL" id="JBHFNS010000087">
    <property type="protein sequence ID" value="MFB2938357.1"/>
    <property type="molecule type" value="Genomic_DNA"/>
</dbReference>
<feature type="region of interest" description="Disordered" evidence="1">
    <location>
        <begin position="146"/>
        <end position="169"/>
    </location>
</feature>
<proteinExistence type="predicted"/>
<sequence>MANINIVPAKGQDQQQESSNQKVIIVQQPTPEPSSVTTWEYVAKIVNSGAFAVLVSWCVVGFLIWRGVKDAIAKHLRLMETLTLTTRTNSQVLETNAASLRRLSLSNARVARILERSNYSDNDAQRVAEELKNTLRVLDISAGMLQECQSGSHEGKPKESEDIEDYPEE</sequence>
<reference evidence="3 4" key="1">
    <citation type="submission" date="2024-09" db="EMBL/GenBank/DDBJ databases">
        <title>Floridaenema gen nov. (Aerosakkonemataceae, Aerosakkonematales ord. nov., Cyanobacteria) from benthic tropical and subtropical fresh waters, with the description of four new species.</title>
        <authorList>
            <person name="Moretto J.A."/>
            <person name="Berthold D.E."/>
            <person name="Lefler F.W."/>
            <person name="Huang I.-S."/>
            <person name="Laughinghouse H. IV."/>
        </authorList>
    </citation>
    <scope>NUCLEOTIDE SEQUENCE [LARGE SCALE GENOMIC DNA]</scope>
    <source>
        <strain evidence="3 4">BLCC-F154</strain>
    </source>
</reference>
<keyword evidence="2" id="KW-0812">Transmembrane</keyword>
<evidence type="ECO:0000256" key="1">
    <source>
        <dbReference type="SAM" id="MobiDB-lite"/>
    </source>
</evidence>